<dbReference type="Proteomes" id="UP000054248">
    <property type="component" value="Unassembled WGS sequence"/>
</dbReference>
<gene>
    <name evidence="2" type="ORF">M407DRAFT_116166</name>
</gene>
<reference evidence="2 3" key="1">
    <citation type="submission" date="2014-04" db="EMBL/GenBank/DDBJ databases">
        <authorList>
            <consortium name="DOE Joint Genome Institute"/>
            <person name="Kuo A."/>
            <person name="Girlanda M."/>
            <person name="Perotto S."/>
            <person name="Kohler A."/>
            <person name="Nagy L.G."/>
            <person name="Floudas D."/>
            <person name="Copeland A."/>
            <person name="Barry K.W."/>
            <person name="Cichocki N."/>
            <person name="Veneault-Fourrey C."/>
            <person name="LaButti K."/>
            <person name="Lindquist E.A."/>
            <person name="Lipzen A."/>
            <person name="Lundell T."/>
            <person name="Morin E."/>
            <person name="Murat C."/>
            <person name="Sun H."/>
            <person name="Tunlid A."/>
            <person name="Henrissat B."/>
            <person name="Grigoriev I.V."/>
            <person name="Hibbett D.S."/>
            <person name="Martin F."/>
            <person name="Nordberg H.P."/>
            <person name="Cantor M.N."/>
            <person name="Hua S.X."/>
        </authorList>
    </citation>
    <scope>NUCLEOTIDE SEQUENCE [LARGE SCALE GENOMIC DNA]</scope>
    <source>
        <strain evidence="2 3">MUT 4182</strain>
    </source>
</reference>
<organism evidence="2 3">
    <name type="scientific">Tulasnella calospora MUT 4182</name>
    <dbReference type="NCBI Taxonomy" id="1051891"/>
    <lineage>
        <taxon>Eukaryota</taxon>
        <taxon>Fungi</taxon>
        <taxon>Dikarya</taxon>
        <taxon>Basidiomycota</taxon>
        <taxon>Agaricomycotina</taxon>
        <taxon>Agaricomycetes</taxon>
        <taxon>Cantharellales</taxon>
        <taxon>Tulasnellaceae</taxon>
        <taxon>Tulasnella</taxon>
    </lineage>
</organism>
<evidence type="ECO:0000313" key="2">
    <source>
        <dbReference type="EMBL" id="KIO22732.1"/>
    </source>
</evidence>
<dbReference type="AlphaFoldDB" id="A0A0C3LN15"/>
<dbReference type="HOGENOM" id="CLU_752700_0_0_1"/>
<sequence>MSVSAGILPPHPRAASPVLSVEVGLNDGIIVDTMLNNGTLFLRGNLFAFVHTARRRHSGTGKTEVWIWDWPTGQRIHEYASDEEAAFTFLDDFSYLLIGHVNAGWRTTSWHVEIHASDQSVAPIRKFDKVVIMALPDLSYQCEIFGMSARCEPNDSDSAATGSTDPRPLSSRLPFKPSNNRLVAVTFSVTRGGLFNANSVRFTVFMLTSQLLQLVAERLQEKELVRIPWDEWGSKYTRWSHGLFPNAVVCNLHGLRYLTLANTHLSRLSIMDFNIYSIRRDSSSPRVSPQDPWEDSKPRVATRLVTEPTYTAVPQIFPDPIVSCLPYREITFPSLTIERDSGLMMDDQRIVVFESLARDSTSFTVYTL</sequence>
<feature type="region of interest" description="Disordered" evidence="1">
    <location>
        <begin position="153"/>
        <end position="174"/>
    </location>
</feature>
<name>A0A0C3LN15_9AGAM</name>
<evidence type="ECO:0000256" key="1">
    <source>
        <dbReference type="SAM" id="MobiDB-lite"/>
    </source>
</evidence>
<accession>A0A0C3LN15</accession>
<reference evidence="3" key="2">
    <citation type="submission" date="2015-01" db="EMBL/GenBank/DDBJ databases">
        <title>Evolutionary Origins and Diversification of the Mycorrhizal Mutualists.</title>
        <authorList>
            <consortium name="DOE Joint Genome Institute"/>
            <consortium name="Mycorrhizal Genomics Consortium"/>
            <person name="Kohler A."/>
            <person name="Kuo A."/>
            <person name="Nagy L.G."/>
            <person name="Floudas D."/>
            <person name="Copeland A."/>
            <person name="Barry K.W."/>
            <person name="Cichocki N."/>
            <person name="Veneault-Fourrey C."/>
            <person name="LaButti K."/>
            <person name="Lindquist E.A."/>
            <person name="Lipzen A."/>
            <person name="Lundell T."/>
            <person name="Morin E."/>
            <person name="Murat C."/>
            <person name="Riley R."/>
            <person name="Ohm R."/>
            <person name="Sun H."/>
            <person name="Tunlid A."/>
            <person name="Henrissat B."/>
            <person name="Grigoriev I.V."/>
            <person name="Hibbett D.S."/>
            <person name="Martin F."/>
        </authorList>
    </citation>
    <scope>NUCLEOTIDE SEQUENCE [LARGE SCALE GENOMIC DNA]</scope>
    <source>
        <strain evidence="3">MUT 4182</strain>
    </source>
</reference>
<dbReference type="OrthoDB" id="2745718at2759"/>
<keyword evidence="3" id="KW-1185">Reference proteome</keyword>
<dbReference type="EMBL" id="KN823102">
    <property type="protein sequence ID" value="KIO22732.1"/>
    <property type="molecule type" value="Genomic_DNA"/>
</dbReference>
<evidence type="ECO:0000313" key="3">
    <source>
        <dbReference type="Proteomes" id="UP000054248"/>
    </source>
</evidence>
<proteinExistence type="predicted"/>
<protein>
    <submittedName>
        <fullName evidence="2">Uncharacterized protein</fullName>
    </submittedName>
</protein>